<organism evidence="3 4">
    <name type="scientific">Nocardiopsis gilva YIM 90087</name>
    <dbReference type="NCBI Taxonomy" id="1235441"/>
    <lineage>
        <taxon>Bacteria</taxon>
        <taxon>Bacillati</taxon>
        <taxon>Actinomycetota</taxon>
        <taxon>Actinomycetes</taxon>
        <taxon>Streptosporangiales</taxon>
        <taxon>Nocardiopsidaceae</taxon>
        <taxon>Nocardiopsis</taxon>
    </lineage>
</organism>
<feature type="domain" description="Glycosyl transferase family 1" evidence="2">
    <location>
        <begin position="211"/>
        <end position="365"/>
    </location>
</feature>
<sequence>MRGGLTMRIAFLIGNIYGMGGTIRATTSLANGLAAKHEVEIVSLAQNAAEPFFTINPKVRLRTLTHSRGWTDRPEPDPEIAELELQPAEHVPGSEAERANVFNAATEREVRRYLEQVEADVVVATNPGLNSLLAAFGRTDYLRLGQEHQNLGQQPADVREHIRDVHTALDGLTVLTDFDRDEYAAFVGRTDGWATTMPNPLPDALYATSRLTNPIIATAGRLVPVKQYPLLVRAFAAVADKHPEWQLRIYGRGPEKREIRATIDELGLNARVALMGRTPTITDEFAKASIVAVSSEQEGFGMTIVEAFAVGVPVVSFDCPFGPRELITHGHNGLLVADQDVDALSAGLLRLVEDADERRRMGAATAATAAEYDIDSTAARWERYLDGLLTRRGKPSVWSRILRPWRR</sequence>
<evidence type="ECO:0000256" key="1">
    <source>
        <dbReference type="ARBA" id="ARBA00022679"/>
    </source>
</evidence>
<keyword evidence="4" id="KW-1185">Reference proteome</keyword>
<name>A0A223SBF4_9ACTN</name>
<dbReference type="AlphaFoldDB" id="A0A223SBF4"/>
<dbReference type="Proteomes" id="UP000215005">
    <property type="component" value="Chromosome"/>
</dbReference>
<dbReference type="PANTHER" id="PTHR12526">
    <property type="entry name" value="GLYCOSYLTRANSFERASE"/>
    <property type="match status" value="1"/>
</dbReference>
<dbReference type="SUPFAM" id="SSF53756">
    <property type="entry name" value="UDP-Glycosyltransferase/glycogen phosphorylase"/>
    <property type="match status" value="1"/>
</dbReference>
<dbReference type="KEGG" id="ngv:CDO52_24265"/>
<accession>A0A223SBF4</accession>
<evidence type="ECO:0000259" key="2">
    <source>
        <dbReference type="Pfam" id="PF00534"/>
    </source>
</evidence>
<evidence type="ECO:0000313" key="4">
    <source>
        <dbReference type="Proteomes" id="UP000215005"/>
    </source>
</evidence>
<reference evidence="3 4" key="1">
    <citation type="submission" date="2017-08" db="EMBL/GenBank/DDBJ databases">
        <title>The complete genome sequence of Nocardiopsis gilva YIM 90087.</title>
        <authorList>
            <person name="Yin M."/>
            <person name="Tang S."/>
        </authorList>
    </citation>
    <scope>NUCLEOTIDE SEQUENCE [LARGE SCALE GENOMIC DNA]</scope>
    <source>
        <strain evidence="3 4">YIM 90087</strain>
    </source>
</reference>
<dbReference type="GO" id="GO:0016757">
    <property type="term" value="F:glycosyltransferase activity"/>
    <property type="evidence" value="ECO:0007669"/>
    <property type="project" value="InterPro"/>
</dbReference>
<dbReference type="Pfam" id="PF00534">
    <property type="entry name" value="Glycos_transf_1"/>
    <property type="match status" value="1"/>
</dbReference>
<dbReference type="InterPro" id="IPR001296">
    <property type="entry name" value="Glyco_trans_1"/>
</dbReference>
<dbReference type="EMBL" id="CP022753">
    <property type="protein sequence ID" value="ASU85498.1"/>
    <property type="molecule type" value="Genomic_DNA"/>
</dbReference>
<gene>
    <name evidence="3" type="ORF">CDO52_24265</name>
</gene>
<dbReference type="CDD" id="cd03820">
    <property type="entry name" value="GT4_AmsD-like"/>
    <property type="match status" value="1"/>
</dbReference>
<dbReference type="Gene3D" id="3.40.50.2000">
    <property type="entry name" value="Glycogen Phosphorylase B"/>
    <property type="match status" value="2"/>
</dbReference>
<evidence type="ECO:0000313" key="3">
    <source>
        <dbReference type="EMBL" id="ASU85498.1"/>
    </source>
</evidence>
<protein>
    <submittedName>
        <fullName evidence="3">Glycosyltransferase family 4 protein</fullName>
    </submittedName>
</protein>
<dbReference type="PANTHER" id="PTHR12526:SF627">
    <property type="entry name" value="D-RHAMNOSYLTRANSFERASE WBPZ"/>
    <property type="match status" value="1"/>
</dbReference>
<keyword evidence="1 3" id="KW-0808">Transferase</keyword>
<proteinExistence type="predicted"/>